<dbReference type="Proteomes" id="UP000636709">
    <property type="component" value="Unassembled WGS sequence"/>
</dbReference>
<dbReference type="GO" id="GO:0005634">
    <property type="term" value="C:nucleus"/>
    <property type="evidence" value="ECO:0007669"/>
    <property type="project" value="UniProtKB-SubCell"/>
</dbReference>
<comment type="similarity">
    <text evidence="2">Belongs to the bHLH protein family.</text>
</comment>
<organism evidence="7 8">
    <name type="scientific">Digitaria exilis</name>
    <dbReference type="NCBI Taxonomy" id="1010633"/>
    <lineage>
        <taxon>Eukaryota</taxon>
        <taxon>Viridiplantae</taxon>
        <taxon>Streptophyta</taxon>
        <taxon>Embryophyta</taxon>
        <taxon>Tracheophyta</taxon>
        <taxon>Spermatophyta</taxon>
        <taxon>Magnoliopsida</taxon>
        <taxon>Liliopsida</taxon>
        <taxon>Poales</taxon>
        <taxon>Poaceae</taxon>
        <taxon>PACMAD clade</taxon>
        <taxon>Panicoideae</taxon>
        <taxon>Panicodae</taxon>
        <taxon>Paniceae</taxon>
        <taxon>Anthephorinae</taxon>
        <taxon>Digitaria</taxon>
    </lineage>
</organism>
<dbReference type="GO" id="GO:0046983">
    <property type="term" value="F:protein dimerization activity"/>
    <property type="evidence" value="ECO:0007669"/>
    <property type="project" value="InterPro"/>
</dbReference>
<keyword evidence="3" id="KW-0805">Transcription regulation</keyword>
<feature type="region of interest" description="Disordered" evidence="6">
    <location>
        <begin position="174"/>
        <end position="193"/>
    </location>
</feature>
<dbReference type="AlphaFoldDB" id="A0A835FZP5"/>
<dbReference type="InterPro" id="IPR036638">
    <property type="entry name" value="HLH_DNA-bd_sf"/>
</dbReference>
<evidence type="ECO:0000256" key="5">
    <source>
        <dbReference type="ARBA" id="ARBA00023242"/>
    </source>
</evidence>
<evidence type="ECO:0008006" key="9">
    <source>
        <dbReference type="Google" id="ProtNLM"/>
    </source>
</evidence>
<evidence type="ECO:0000256" key="1">
    <source>
        <dbReference type="ARBA" id="ARBA00004123"/>
    </source>
</evidence>
<feature type="region of interest" description="Disordered" evidence="6">
    <location>
        <begin position="773"/>
        <end position="792"/>
    </location>
</feature>
<evidence type="ECO:0000313" key="7">
    <source>
        <dbReference type="EMBL" id="KAF8780994.1"/>
    </source>
</evidence>
<dbReference type="PANTHER" id="PTHR16223:SF334">
    <property type="entry name" value="BHLH DOMAIN-CONTAINING PROTEIN"/>
    <property type="match status" value="1"/>
</dbReference>
<sequence>MKCEYKNPHLCRLIFRPFRQNRAIEPQYLNHLARKPNTELNPSRTPEVEITFAVNAHVCAHQPASIPPTRQHPSPFLSLNPLPARRHSGNALTCRCWHGAEQGGALDAVPHAAIPLAPVRRVGSRRVGATAPPSVRRMCTVVRVAGWAHHLVHSRANKSWTSPLVSAMDKGPPVVEQGGSGADVEPSGSHVQCPPRTMGAARPSVFSCPYLSAALPARIGQQRKLIGYGRMRHEGRSRGLAAAHAHALRSVHVIVFGAGWAAEDCTAVAMAASVTTSAPATRAPRFPPSGNFRLKPQLSSAQLANSPLICTVPDACADPCVSPLLLLPLTPARSVSPARRAAIPVASSCSSELFASVVQWEVSEVVGLIAIGECGVGDDLNLPASQPPLPQMSSPGLLRYRSAPSTLLGEVMCGDQADFPVAAPGAAAGHGPDHAATDSVLARFLAGHHHHTEIPDCKPPRPAAAAHHHFMEDAASMAASHQHHRHQQQLMYHQSQQQQQMVAMEEGLYRNVGTEHGAAVGAGNSLLRQSSSPAGFLNHLNMDNGNRSLTLLRYGNMLRAGMAGGGGFRNGIVNDARLKGQLSFSSRQGSVMSQISEVGSEELDGGSSPEAAAGSNGGVARGYSGIPGYPMGGGGGDAWTTTDEPSPTTTTSSGGKRPRDSGGLAPQLSLPSGGTNGGVGKTASAEMAAIEKFLQFQDAAPCKIRAKRGCATHPRSIAERVRRTKISERIRKLQELVPNMEKVLNDGRASCTCSAGKLLQQNQADAAFHGCEAERPEKPRSAPRAAAGSAPP</sequence>
<feature type="region of interest" description="Disordered" evidence="6">
    <location>
        <begin position="631"/>
        <end position="680"/>
    </location>
</feature>
<dbReference type="SUPFAM" id="SSF47459">
    <property type="entry name" value="HLH, helix-loop-helix DNA-binding domain"/>
    <property type="match status" value="1"/>
</dbReference>
<evidence type="ECO:0000256" key="6">
    <source>
        <dbReference type="SAM" id="MobiDB-lite"/>
    </source>
</evidence>
<feature type="region of interest" description="Disordered" evidence="6">
    <location>
        <begin position="586"/>
        <end position="619"/>
    </location>
</feature>
<dbReference type="EMBL" id="JACEFO010000112">
    <property type="protein sequence ID" value="KAF8780994.1"/>
    <property type="molecule type" value="Genomic_DNA"/>
</dbReference>
<comment type="subcellular location">
    <subcellularLocation>
        <location evidence="1">Nucleus</location>
    </subcellularLocation>
</comment>
<dbReference type="InterPro" id="IPR045843">
    <property type="entry name" value="IND-like"/>
</dbReference>
<feature type="compositionally biased region" description="Low complexity" evidence="6">
    <location>
        <begin position="640"/>
        <end position="653"/>
    </location>
</feature>
<dbReference type="GO" id="GO:0000981">
    <property type="term" value="F:DNA-binding transcription factor activity, RNA polymerase II-specific"/>
    <property type="evidence" value="ECO:0007669"/>
    <property type="project" value="TreeGrafter"/>
</dbReference>
<gene>
    <name evidence="7" type="ORF">HU200_000961</name>
</gene>
<protein>
    <recommendedName>
        <fullName evidence="9">BHLH domain-containing protein</fullName>
    </recommendedName>
</protein>
<feature type="compositionally biased region" description="Polar residues" evidence="6">
    <location>
        <begin position="586"/>
        <end position="597"/>
    </location>
</feature>
<feature type="compositionally biased region" description="Low complexity" evidence="6">
    <location>
        <begin position="782"/>
        <end position="792"/>
    </location>
</feature>
<comment type="caution">
    <text evidence="7">The sequence shown here is derived from an EMBL/GenBank/DDBJ whole genome shotgun (WGS) entry which is preliminary data.</text>
</comment>
<dbReference type="OrthoDB" id="2019494at2759"/>
<evidence type="ECO:0000313" key="8">
    <source>
        <dbReference type="Proteomes" id="UP000636709"/>
    </source>
</evidence>
<evidence type="ECO:0000256" key="3">
    <source>
        <dbReference type="ARBA" id="ARBA00023015"/>
    </source>
</evidence>
<dbReference type="PANTHER" id="PTHR16223">
    <property type="entry name" value="TRANSCRIPTION FACTOR BHLH83-RELATED"/>
    <property type="match status" value="1"/>
</dbReference>
<evidence type="ECO:0000256" key="4">
    <source>
        <dbReference type="ARBA" id="ARBA00023163"/>
    </source>
</evidence>
<keyword evidence="5" id="KW-0539">Nucleus</keyword>
<reference evidence="7" key="1">
    <citation type="submission" date="2020-07" db="EMBL/GenBank/DDBJ databases">
        <title>Genome sequence and genetic diversity analysis of an under-domesticated orphan crop, white fonio (Digitaria exilis).</title>
        <authorList>
            <person name="Bennetzen J.L."/>
            <person name="Chen S."/>
            <person name="Ma X."/>
            <person name="Wang X."/>
            <person name="Yssel A.E.J."/>
            <person name="Chaluvadi S.R."/>
            <person name="Johnson M."/>
            <person name="Gangashetty P."/>
            <person name="Hamidou F."/>
            <person name="Sanogo M.D."/>
            <person name="Zwaenepoel A."/>
            <person name="Wallace J."/>
            <person name="Van De Peer Y."/>
            <person name="Van Deynze A."/>
        </authorList>
    </citation>
    <scope>NUCLEOTIDE SEQUENCE</scope>
    <source>
        <tissue evidence="7">Leaves</tissue>
    </source>
</reference>
<keyword evidence="8" id="KW-1185">Reference proteome</keyword>
<proteinExistence type="inferred from homology"/>
<accession>A0A835FZP5</accession>
<keyword evidence="4" id="KW-0804">Transcription</keyword>
<name>A0A835FZP5_9POAL</name>
<dbReference type="GO" id="GO:0000978">
    <property type="term" value="F:RNA polymerase II cis-regulatory region sequence-specific DNA binding"/>
    <property type="evidence" value="ECO:0007669"/>
    <property type="project" value="TreeGrafter"/>
</dbReference>
<evidence type="ECO:0000256" key="2">
    <source>
        <dbReference type="ARBA" id="ARBA00005510"/>
    </source>
</evidence>